<sequence>MRLKLWLPILLVAAVFAVSWKVKTNPIHTVEMDAANLACAKIDGVGSSSLIGVCGRIQAEWLGAEYAKAQAAALSDVVTTADENRYKALQSGILDADFIRYRRRVQDDLSQAVSRPAPKD</sequence>
<geneLocation type="plasmid" evidence="1">
    <name>pM7012</name>
</geneLocation>
<organism evidence="1">
    <name type="scientific">Burkholderia sp. M701</name>
    <dbReference type="NCBI Taxonomy" id="326454"/>
    <lineage>
        <taxon>Bacteria</taxon>
        <taxon>Pseudomonadati</taxon>
        <taxon>Pseudomonadota</taxon>
        <taxon>Betaproteobacteria</taxon>
        <taxon>Burkholderiales</taxon>
        <taxon>Burkholderiaceae</taxon>
        <taxon>Burkholderia</taxon>
    </lineage>
</organism>
<keyword evidence="1" id="KW-0614">Plasmid</keyword>
<reference evidence="1" key="1">
    <citation type="journal article" date="2014" name="Microbiology">
        <title>A 2,4-dichlorophenoxyacetic acid degradation plasmid pM7012 discloses distribution of an unclassified megaplasmid group across bacterial species.</title>
        <authorList>
            <person name="Sakai Y."/>
            <person name="Ogawa N."/>
            <person name="Shimomura Y."/>
            <person name="Fujii T."/>
        </authorList>
    </citation>
    <scope>NUCLEOTIDE SEQUENCE</scope>
    <source>
        <strain evidence="1">M701</strain>
    </source>
</reference>
<evidence type="ECO:0000313" key="1">
    <source>
        <dbReference type="EMBL" id="BAO18915.1"/>
    </source>
</evidence>
<dbReference type="AlphaFoldDB" id="V5YMV9"/>
<protein>
    <submittedName>
        <fullName evidence="1">Uncharacterized protein</fullName>
    </submittedName>
</protein>
<dbReference type="RefSeq" id="WP_023842458.1">
    <property type="nucleotide sequence ID" value="NC_022995.1"/>
</dbReference>
<name>V5YMV9_9BURK</name>
<accession>V5YMV9</accession>
<dbReference type="EMBL" id="AB853026">
    <property type="protein sequence ID" value="BAO18915.1"/>
    <property type="molecule type" value="Genomic_DNA"/>
</dbReference>
<reference evidence="1" key="2">
    <citation type="submission" date="2024-06" db="EMBL/GenBank/DDBJ databases">
        <authorList>
            <person name="Sakai Y."/>
            <person name="Fujii T."/>
        </authorList>
    </citation>
    <scope>NUCLEOTIDE SEQUENCE</scope>
    <source>
        <strain evidence="1">M701</strain>
        <plasmid evidence="1">pM7012</plasmid>
    </source>
</reference>
<proteinExistence type="predicted"/>